<organism evidence="7 8">
    <name type="scientific">Arthrobacter jiangjiafuii</name>
    <dbReference type="NCBI Taxonomy" id="2817475"/>
    <lineage>
        <taxon>Bacteria</taxon>
        <taxon>Bacillati</taxon>
        <taxon>Actinomycetota</taxon>
        <taxon>Actinomycetes</taxon>
        <taxon>Micrococcales</taxon>
        <taxon>Micrococcaceae</taxon>
        <taxon>Arthrobacter</taxon>
    </lineage>
</organism>
<name>A0A975M6B0_9MICC</name>
<keyword evidence="8" id="KW-1185">Reference proteome</keyword>
<evidence type="ECO:0000259" key="5">
    <source>
        <dbReference type="Pfam" id="PF04542"/>
    </source>
</evidence>
<dbReference type="Pfam" id="PF04542">
    <property type="entry name" value="Sigma70_r2"/>
    <property type="match status" value="1"/>
</dbReference>
<dbReference type="PANTHER" id="PTHR43133:SF57">
    <property type="entry name" value="RNA POLYMERASE SIGMA-70 FACTOR"/>
    <property type="match status" value="1"/>
</dbReference>
<accession>A0A975M6B0</accession>
<dbReference type="SUPFAM" id="SSF88659">
    <property type="entry name" value="Sigma3 and sigma4 domains of RNA polymerase sigma factors"/>
    <property type="match status" value="1"/>
</dbReference>
<dbReference type="Gene3D" id="1.10.10.10">
    <property type="entry name" value="Winged helix-like DNA-binding domain superfamily/Winged helix DNA-binding domain"/>
    <property type="match status" value="1"/>
</dbReference>
<dbReference type="Gene3D" id="1.10.1740.10">
    <property type="match status" value="1"/>
</dbReference>
<sequence length="189" mass="20408">MARTLTEEILSAARAGKPGALREVYDLMAPSILAYLAGKGCEDPEALMQEVLLTVFSKLDTLTGGPAGLRTFAFSVAHARMVDDVRRRDRQPAFTQFQPHKDNRVSASAEDAALGSGPGVAAILEGLTPDQQEVLLLRIVADLSIGESARIMDRSEGAVKQLQSRALKILKNRMERQEAPGNGQQVARV</sequence>
<dbReference type="InterPro" id="IPR039425">
    <property type="entry name" value="RNA_pol_sigma-70-like"/>
</dbReference>
<dbReference type="InterPro" id="IPR013324">
    <property type="entry name" value="RNA_pol_sigma_r3/r4-like"/>
</dbReference>
<dbReference type="PANTHER" id="PTHR43133">
    <property type="entry name" value="RNA POLYMERASE ECF-TYPE SIGMA FACTO"/>
    <property type="match status" value="1"/>
</dbReference>
<comment type="similarity">
    <text evidence="1">Belongs to the sigma-70 factor family. ECF subfamily.</text>
</comment>
<dbReference type="GO" id="GO:0016987">
    <property type="term" value="F:sigma factor activity"/>
    <property type="evidence" value="ECO:0007669"/>
    <property type="project" value="UniProtKB-KW"/>
</dbReference>
<evidence type="ECO:0000256" key="4">
    <source>
        <dbReference type="ARBA" id="ARBA00023163"/>
    </source>
</evidence>
<evidence type="ECO:0000256" key="3">
    <source>
        <dbReference type="ARBA" id="ARBA00023082"/>
    </source>
</evidence>
<dbReference type="GO" id="GO:0006352">
    <property type="term" value="P:DNA-templated transcription initiation"/>
    <property type="evidence" value="ECO:0007669"/>
    <property type="project" value="InterPro"/>
</dbReference>
<evidence type="ECO:0000313" key="8">
    <source>
        <dbReference type="Proteomes" id="UP000676885"/>
    </source>
</evidence>
<dbReference type="InterPro" id="IPR013249">
    <property type="entry name" value="RNA_pol_sigma70_r4_t2"/>
</dbReference>
<dbReference type="NCBIfam" id="TIGR02937">
    <property type="entry name" value="sigma70-ECF"/>
    <property type="match status" value="1"/>
</dbReference>
<dbReference type="InterPro" id="IPR013325">
    <property type="entry name" value="RNA_pol_sigma_r2"/>
</dbReference>
<dbReference type="Proteomes" id="UP000676885">
    <property type="component" value="Chromosome"/>
</dbReference>
<evidence type="ECO:0000259" key="6">
    <source>
        <dbReference type="Pfam" id="PF08281"/>
    </source>
</evidence>
<dbReference type="Pfam" id="PF08281">
    <property type="entry name" value="Sigma70_r4_2"/>
    <property type="match status" value="1"/>
</dbReference>
<protein>
    <submittedName>
        <fullName evidence="7">RNA polymerase sigma factor</fullName>
    </submittedName>
</protein>
<reference evidence="7 8" key="1">
    <citation type="submission" date="2021-05" db="EMBL/GenBank/DDBJ databases">
        <title>Novel species in genus Arthrobacter.</title>
        <authorList>
            <person name="Zhang G."/>
        </authorList>
    </citation>
    <scope>NUCLEOTIDE SEQUENCE [LARGE SCALE GENOMIC DNA]</scope>
    <source>
        <strain evidence="8">zg-ZUI227</strain>
    </source>
</reference>
<evidence type="ECO:0000256" key="1">
    <source>
        <dbReference type="ARBA" id="ARBA00010641"/>
    </source>
</evidence>
<dbReference type="InterPro" id="IPR014284">
    <property type="entry name" value="RNA_pol_sigma-70_dom"/>
</dbReference>
<keyword evidence="2" id="KW-0805">Transcription regulation</keyword>
<dbReference type="EMBL" id="CP076022">
    <property type="protein sequence ID" value="QWC10241.1"/>
    <property type="molecule type" value="Genomic_DNA"/>
</dbReference>
<keyword evidence="4" id="KW-0804">Transcription</keyword>
<proteinExistence type="inferred from homology"/>
<dbReference type="RefSeq" id="WP_210226905.1">
    <property type="nucleotide sequence ID" value="NZ_CP076022.1"/>
</dbReference>
<dbReference type="CDD" id="cd06171">
    <property type="entry name" value="Sigma70_r4"/>
    <property type="match status" value="1"/>
</dbReference>
<evidence type="ECO:0000313" key="7">
    <source>
        <dbReference type="EMBL" id="QWC10241.1"/>
    </source>
</evidence>
<dbReference type="AlphaFoldDB" id="A0A975M6B0"/>
<gene>
    <name evidence="7" type="ORF">KKR91_00865</name>
</gene>
<evidence type="ECO:0000256" key="2">
    <source>
        <dbReference type="ARBA" id="ARBA00023015"/>
    </source>
</evidence>
<dbReference type="KEGG" id="ajg:KKR91_00865"/>
<dbReference type="GO" id="GO:0003677">
    <property type="term" value="F:DNA binding"/>
    <property type="evidence" value="ECO:0007669"/>
    <property type="project" value="InterPro"/>
</dbReference>
<dbReference type="SUPFAM" id="SSF88946">
    <property type="entry name" value="Sigma2 domain of RNA polymerase sigma factors"/>
    <property type="match status" value="1"/>
</dbReference>
<dbReference type="InterPro" id="IPR036388">
    <property type="entry name" value="WH-like_DNA-bd_sf"/>
</dbReference>
<keyword evidence="3" id="KW-0731">Sigma factor</keyword>
<feature type="domain" description="RNA polymerase sigma factor 70 region 4 type 2" evidence="6">
    <location>
        <begin position="122"/>
        <end position="169"/>
    </location>
</feature>
<dbReference type="InterPro" id="IPR007627">
    <property type="entry name" value="RNA_pol_sigma70_r2"/>
</dbReference>
<feature type="domain" description="RNA polymerase sigma-70 region 2" evidence="5">
    <location>
        <begin position="42"/>
        <end position="90"/>
    </location>
</feature>